<sequence length="172" mass="18321">MAGVDEAGVAWGKAYDQRVTDLLGMVSNLGEALEQIGGVIVQAGYNHYLAEYNSIVDHTGSPTAMPPVPAPSCRIYGSPPSAGGPSHGLRDDAKSLIRLADKVGLPVPDGDTGKLQTAADAWSRLHTAHSEASVLKNAAGVLQRNDSEDAQQLSQKLLDLARRTRRCPRRLR</sequence>
<evidence type="ECO:0008006" key="3">
    <source>
        <dbReference type="Google" id="ProtNLM"/>
    </source>
</evidence>
<dbReference type="RefSeq" id="WP_157391866.1">
    <property type="nucleotide sequence ID" value="NZ_WRPP01000008.1"/>
</dbReference>
<comment type="caution">
    <text evidence="1">The sequence shown here is derived from an EMBL/GenBank/DDBJ whole genome shotgun (WGS) entry which is preliminary data.</text>
</comment>
<dbReference type="AlphaFoldDB" id="A0A7K1V785"/>
<name>A0A7K1V785_9NOCA</name>
<proteinExistence type="predicted"/>
<reference evidence="1 2" key="1">
    <citation type="submission" date="2019-12" db="EMBL/GenBank/DDBJ databases">
        <title>Nocardia sp. nov. ET3-3 isolated from soil.</title>
        <authorList>
            <person name="Kanchanasin P."/>
            <person name="Tanasupawat S."/>
            <person name="Yuki M."/>
            <person name="Kudo T."/>
        </authorList>
    </citation>
    <scope>NUCLEOTIDE SEQUENCE [LARGE SCALE GENOMIC DNA]</scope>
    <source>
        <strain evidence="1 2">ET3-3</strain>
    </source>
</reference>
<evidence type="ECO:0000313" key="1">
    <source>
        <dbReference type="EMBL" id="MVU82312.1"/>
    </source>
</evidence>
<dbReference type="Proteomes" id="UP000466794">
    <property type="component" value="Unassembled WGS sequence"/>
</dbReference>
<gene>
    <name evidence="1" type="ORF">GPX89_34385</name>
</gene>
<accession>A0A7K1V785</accession>
<evidence type="ECO:0000313" key="2">
    <source>
        <dbReference type="Proteomes" id="UP000466794"/>
    </source>
</evidence>
<keyword evidence="2" id="KW-1185">Reference proteome</keyword>
<dbReference type="EMBL" id="WRPP01000008">
    <property type="protein sequence ID" value="MVU82312.1"/>
    <property type="molecule type" value="Genomic_DNA"/>
</dbReference>
<organism evidence="1 2">
    <name type="scientific">Nocardia terrae</name>
    <dbReference type="NCBI Taxonomy" id="2675851"/>
    <lineage>
        <taxon>Bacteria</taxon>
        <taxon>Bacillati</taxon>
        <taxon>Actinomycetota</taxon>
        <taxon>Actinomycetes</taxon>
        <taxon>Mycobacteriales</taxon>
        <taxon>Nocardiaceae</taxon>
        <taxon>Nocardia</taxon>
    </lineage>
</organism>
<protein>
    <recommendedName>
        <fullName evidence="3">ESX-1 secretion-associated protein EspA/EspE-like domain-containing protein</fullName>
    </recommendedName>
</protein>